<protein>
    <submittedName>
        <fullName evidence="1">Uncharacterized protein</fullName>
    </submittedName>
</protein>
<sequence length="1307" mass="147372">MDTQAPRIEDTPGMATDILSDPAAFDMAWAVFDNGVAQLPQPEMERSLTTLIVGLDLAQIHGLLNSIHTSLLNEATSSVRFALLLNFKRMVLDAILTIWPLEKLHGCLSTLHPMECVYMILNSTFVLSSADTDAIASLFGDNFTKAYTVFRYILLWMNWKIYDPSHYDERYYEAYFNDFSKEERKRVMSSIGSDILQYIETHPDKVLETVATSFKEIVPLLEGDHLVIFWKFFQKLQSNENSPIDDNYTLDNFYSKLSSKQIRRCLLYQHPISPNSPLTSQTDTGTPATFSLVTDLDGWEMLCTSIYVYIAKRYESSSDAGDQAIDGARDLISISFSTDSDPFHQEISLTDKIIHFAPNPTTCISSILNSSIVESKEQRILILRSYVLHCALFGFLRSKGCRILAQLDQLQETMTQQDENSILALHMNTSVYPQLRILESLAQWIRELGATHPFTPPLENLLKEANAHQYSYSSIPSPPILPSSSLTNAHMSSTHHPVSKLKKSVQDCPSAEEVIFQCALALEEVEIHRGDSQSIYAGQNARMVFDLLEMWFEMHPAVVSQKVCQAQLLYPKPLQLIVENIATLFYPDKLYIETHIHAILCRVECDLQTNPIPHIQFLTSLFGNDATLPAKDWIYPPCSSIIDLWRCISSVGGARIFGELDQTCLPSQRFLDCVLSETAFDVQLLCGTLLDCLWICLAGMETPRESCEPISYSSEEEKSRSIVGGIPLYHLPEIYREVCDFEADLCMLLEWIKTLIVRFPESILLIVDAWRCRLFPVDMHSSFSHLRDVSFGFLDLISSQKLCQTSKILDKVDAVVAGLLQCLTSLHSSDFLFSDLDINCLTDHVFYWYLVFYLPQHIPDSGGFGCVLSSHEFLLSLNRILAKMESELEVRENVMVLPEDSVTSFWVELDLPKVLGFTIGLFYAALCCASELTDVEKVVMFKRYISDPILPDVGNVVFHALGTLSYHSLGIRALLSTPTAVLVLSILQTKTQAAANIQRNALLLLQNMYEHARSDLPKVKDALQQLTISHHVIPIIIQHGLGLSSIIPNDDIVYCIESGLHVLNDALSLTPRLMMDAIRIPAGSGPHAGLASCLSDLLTYPKTIEYVNHCKRSFNATPTNKGLPYTEKAADLEQCHSSKTQQDLDLLDYNEVVGNMIERIWSLVRMSLTYPDFLSDLLHCRLIESLVAHLLSISFGSHYSTAALIPGLPLVSEKLFFLKEILALLQCLSNTQHTRMTSNHATQLIHKYKRNGVMRHIGRYVDLCVQVAQYSGHLHTDSHSQQNQSHPHMHTLQRCAASIQEILKKWK</sequence>
<comment type="caution">
    <text evidence="1">The sequence shown here is derived from an EMBL/GenBank/DDBJ whole genome shotgun (WGS) entry which is preliminary data.</text>
</comment>
<gene>
    <name evidence="1" type="ORF">BASA50_000317</name>
</gene>
<reference evidence="1 2" key="1">
    <citation type="submission" date="2021-02" db="EMBL/GenBank/DDBJ databases">
        <title>Variation within the Batrachochytrium salamandrivorans European outbreak.</title>
        <authorList>
            <person name="Kelly M."/>
            <person name="Pasmans F."/>
            <person name="Shea T.P."/>
            <person name="Munoz J.F."/>
            <person name="Carranza S."/>
            <person name="Cuomo C.A."/>
            <person name="Martel A."/>
        </authorList>
    </citation>
    <scope>NUCLEOTIDE SEQUENCE [LARGE SCALE GENOMIC DNA]</scope>
    <source>
        <strain evidence="1 2">AMFP18/2</strain>
    </source>
</reference>
<organism evidence="1 2">
    <name type="scientific">Batrachochytrium salamandrivorans</name>
    <dbReference type="NCBI Taxonomy" id="1357716"/>
    <lineage>
        <taxon>Eukaryota</taxon>
        <taxon>Fungi</taxon>
        <taxon>Fungi incertae sedis</taxon>
        <taxon>Chytridiomycota</taxon>
        <taxon>Chytridiomycota incertae sedis</taxon>
        <taxon>Chytridiomycetes</taxon>
        <taxon>Rhizophydiales</taxon>
        <taxon>Rhizophydiales incertae sedis</taxon>
        <taxon>Batrachochytrium</taxon>
    </lineage>
</organism>
<keyword evidence="2" id="KW-1185">Reference proteome</keyword>
<name>A0ABQ8EXC3_9FUNG</name>
<dbReference type="EMBL" id="JAFCIX010000571">
    <property type="protein sequence ID" value="KAH6586720.1"/>
    <property type="molecule type" value="Genomic_DNA"/>
</dbReference>
<evidence type="ECO:0000313" key="2">
    <source>
        <dbReference type="Proteomes" id="UP001648503"/>
    </source>
</evidence>
<proteinExistence type="predicted"/>
<accession>A0ABQ8EXC3</accession>
<dbReference type="Proteomes" id="UP001648503">
    <property type="component" value="Unassembled WGS sequence"/>
</dbReference>
<evidence type="ECO:0000313" key="1">
    <source>
        <dbReference type="EMBL" id="KAH6586720.1"/>
    </source>
</evidence>